<gene>
    <name evidence="9" type="ORF">KAK03_21225</name>
</gene>
<dbReference type="InterPro" id="IPR017938">
    <property type="entry name" value="Riboflavin_synthase-like_b-brl"/>
</dbReference>
<dbReference type="PROSITE" id="PS51085">
    <property type="entry name" value="2FE2S_FER_2"/>
    <property type="match status" value="1"/>
</dbReference>
<dbReference type="Pfam" id="PF00111">
    <property type="entry name" value="Fer2"/>
    <property type="match status" value="1"/>
</dbReference>
<dbReference type="PROSITE" id="PS51384">
    <property type="entry name" value="FAD_FR"/>
    <property type="match status" value="1"/>
</dbReference>
<dbReference type="Gene3D" id="3.40.50.80">
    <property type="entry name" value="Nucleotide-binding domain of ferredoxin-NADP reductase (FNR) module"/>
    <property type="match status" value="1"/>
</dbReference>
<dbReference type="SUPFAM" id="SSF54292">
    <property type="entry name" value="2Fe-2S ferredoxin-like"/>
    <property type="match status" value="1"/>
</dbReference>
<dbReference type="GO" id="GO:0051537">
    <property type="term" value="F:2 iron, 2 sulfur cluster binding"/>
    <property type="evidence" value="ECO:0007669"/>
    <property type="project" value="UniProtKB-KW"/>
</dbReference>
<dbReference type="EMBL" id="JAGQDD010000022">
    <property type="protein sequence ID" value="MBQ0933000.1"/>
    <property type="molecule type" value="Genomic_DNA"/>
</dbReference>
<evidence type="ECO:0000256" key="6">
    <source>
        <dbReference type="ARBA" id="ARBA00023014"/>
    </source>
</evidence>
<dbReference type="InterPro" id="IPR006058">
    <property type="entry name" value="2Fe2S_fd_BS"/>
</dbReference>
<dbReference type="Gene3D" id="3.10.20.30">
    <property type="match status" value="1"/>
</dbReference>
<keyword evidence="3" id="KW-0479">Metal-binding</keyword>
<dbReference type="PRINTS" id="PR00409">
    <property type="entry name" value="PHDIOXRDTASE"/>
</dbReference>
<dbReference type="InterPro" id="IPR012675">
    <property type="entry name" value="Beta-grasp_dom_sf"/>
</dbReference>
<evidence type="ECO:0000256" key="4">
    <source>
        <dbReference type="ARBA" id="ARBA00023002"/>
    </source>
</evidence>
<keyword evidence="10" id="KW-1185">Reference proteome</keyword>
<dbReference type="CDD" id="cd06185">
    <property type="entry name" value="PDR_like"/>
    <property type="match status" value="1"/>
</dbReference>
<evidence type="ECO:0000259" key="7">
    <source>
        <dbReference type="PROSITE" id="PS51085"/>
    </source>
</evidence>
<evidence type="ECO:0000313" key="10">
    <source>
        <dbReference type="Proteomes" id="UP000676246"/>
    </source>
</evidence>
<evidence type="ECO:0000256" key="5">
    <source>
        <dbReference type="ARBA" id="ARBA00023004"/>
    </source>
</evidence>
<dbReference type="InterPro" id="IPR017927">
    <property type="entry name" value="FAD-bd_FR_type"/>
</dbReference>
<dbReference type="InterPro" id="IPR050415">
    <property type="entry name" value="MRET"/>
</dbReference>
<reference evidence="9 10" key="1">
    <citation type="submission" date="2021-04" db="EMBL/GenBank/DDBJ databases">
        <title>The genome sequence of Ideonella sp. 3Y2.</title>
        <authorList>
            <person name="Liu Y."/>
        </authorList>
    </citation>
    <scope>NUCLEOTIDE SEQUENCE [LARGE SCALE GENOMIC DNA]</scope>
    <source>
        <strain evidence="9 10">3Y2</strain>
    </source>
</reference>
<dbReference type="GO" id="GO:0046872">
    <property type="term" value="F:metal ion binding"/>
    <property type="evidence" value="ECO:0007669"/>
    <property type="project" value="UniProtKB-KW"/>
</dbReference>
<keyword evidence="5" id="KW-0408">Iron</keyword>
<feature type="domain" description="2Fe-2S ferredoxin-type" evidence="7">
    <location>
        <begin position="231"/>
        <end position="316"/>
    </location>
</feature>
<dbReference type="Gene3D" id="2.40.30.10">
    <property type="entry name" value="Translation factors"/>
    <property type="match status" value="1"/>
</dbReference>
<dbReference type="AlphaFoldDB" id="A0A941BDH3"/>
<evidence type="ECO:0000259" key="8">
    <source>
        <dbReference type="PROSITE" id="PS51384"/>
    </source>
</evidence>
<keyword evidence="4" id="KW-0560">Oxidoreductase</keyword>
<dbReference type="SUPFAM" id="SSF52343">
    <property type="entry name" value="Ferredoxin reductase-like, C-terminal NADP-linked domain"/>
    <property type="match status" value="1"/>
</dbReference>
<name>A0A941BDH3_9BURK</name>
<dbReference type="GO" id="GO:0016491">
    <property type="term" value="F:oxidoreductase activity"/>
    <property type="evidence" value="ECO:0007669"/>
    <property type="project" value="UniProtKB-KW"/>
</dbReference>
<evidence type="ECO:0000313" key="9">
    <source>
        <dbReference type="EMBL" id="MBQ0933000.1"/>
    </source>
</evidence>
<dbReference type="InterPro" id="IPR039261">
    <property type="entry name" value="FNR_nucleotide-bd"/>
</dbReference>
<dbReference type="PANTHER" id="PTHR47354:SF1">
    <property type="entry name" value="CARNITINE MONOOXYGENASE REDUCTASE SUBUNIT"/>
    <property type="match status" value="1"/>
</dbReference>
<feature type="domain" description="FAD-binding FR-type" evidence="8">
    <location>
        <begin position="1"/>
        <end position="102"/>
    </location>
</feature>
<organism evidence="9 10">
    <name type="scientific">Ideonella alba</name>
    <dbReference type="NCBI Taxonomy" id="2824118"/>
    <lineage>
        <taxon>Bacteria</taxon>
        <taxon>Pseudomonadati</taxon>
        <taxon>Pseudomonadota</taxon>
        <taxon>Betaproteobacteria</taxon>
        <taxon>Burkholderiales</taxon>
        <taxon>Sphaerotilaceae</taxon>
        <taxon>Ideonella</taxon>
    </lineage>
</organism>
<dbReference type="PANTHER" id="PTHR47354">
    <property type="entry name" value="NADH OXIDOREDUCTASE HCR"/>
    <property type="match status" value="1"/>
</dbReference>
<protein>
    <submittedName>
        <fullName evidence="9">Oxidoreductase</fullName>
    </submittedName>
</protein>
<evidence type="ECO:0000256" key="1">
    <source>
        <dbReference type="ARBA" id="ARBA00022630"/>
    </source>
</evidence>
<keyword evidence="2" id="KW-0001">2Fe-2S</keyword>
<dbReference type="SUPFAM" id="SSF63380">
    <property type="entry name" value="Riboflavin synthase domain-like"/>
    <property type="match status" value="1"/>
</dbReference>
<dbReference type="InterPro" id="IPR036010">
    <property type="entry name" value="2Fe-2S_ferredoxin-like_sf"/>
</dbReference>
<keyword evidence="6" id="KW-0411">Iron-sulfur</keyword>
<dbReference type="CDD" id="cd00207">
    <property type="entry name" value="fer2"/>
    <property type="match status" value="1"/>
</dbReference>
<keyword evidence="1" id="KW-0285">Flavoprotein</keyword>
<sequence>MTTLTVLIAAKTDVTADVCALELQPTDGQPLPAFTAGAHIDVHLSGGLIRQYSLYGAPADRSRYRLAVLREPASRGGSVGVHGLQAGQTLTISAPRNAFPLAASGGALLLGGGIGLTPLLAMAEQLHAEGRPFQLHLSVRTRDRLPLAAHLAAVPWAAQVVVHVDDEPATALDIAAVLRAASPDTHAYACGPAGYIAWARAAVQAAGWSDDRWHSESFTPPVINHSADGPFEIELARSKRVITVAADQTAVQALDAAGVAVSTSCEQGICGTCLTPVLGGTPDHRDAYLTDDELAAGNCFLPCVSRSRTARLVVDL</sequence>
<dbReference type="InterPro" id="IPR001041">
    <property type="entry name" value="2Fe-2S_ferredoxin-type"/>
</dbReference>
<evidence type="ECO:0000256" key="3">
    <source>
        <dbReference type="ARBA" id="ARBA00022723"/>
    </source>
</evidence>
<dbReference type="PROSITE" id="PS00197">
    <property type="entry name" value="2FE2S_FER_1"/>
    <property type="match status" value="1"/>
</dbReference>
<proteinExistence type="predicted"/>
<dbReference type="RefSeq" id="WP_210856701.1">
    <property type="nucleotide sequence ID" value="NZ_JAGQDD010000022.1"/>
</dbReference>
<accession>A0A941BDH3</accession>
<evidence type="ECO:0000256" key="2">
    <source>
        <dbReference type="ARBA" id="ARBA00022714"/>
    </source>
</evidence>
<dbReference type="Proteomes" id="UP000676246">
    <property type="component" value="Unassembled WGS sequence"/>
</dbReference>
<comment type="caution">
    <text evidence="9">The sequence shown here is derived from an EMBL/GenBank/DDBJ whole genome shotgun (WGS) entry which is preliminary data.</text>
</comment>